<feature type="non-terminal residue" evidence="2">
    <location>
        <position position="63"/>
    </location>
</feature>
<reference evidence="2 3" key="1">
    <citation type="journal article" date="2018" name="Front. Plant Sci.">
        <title>Red Clover (Trifolium pratense) and Zigzag Clover (T. medium) - A Picture of Genomic Similarities and Differences.</title>
        <authorList>
            <person name="Dluhosova J."/>
            <person name="Istvanek J."/>
            <person name="Nedelnik J."/>
            <person name="Repkova J."/>
        </authorList>
    </citation>
    <scope>NUCLEOTIDE SEQUENCE [LARGE SCALE GENOMIC DNA]</scope>
    <source>
        <strain evidence="3">cv. 10/8</strain>
        <tissue evidence="2">Leaf</tissue>
    </source>
</reference>
<dbReference type="EMBL" id="LXQA011222129">
    <property type="protein sequence ID" value="MCI89544.1"/>
    <property type="molecule type" value="Genomic_DNA"/>
</dbReference>
<proteinExistence type="predicted"/>
<dbReference type="Proteomes" id="UP000265520">
    <property type="component" value="Unassembled WGS sequence"/>
</dbReference>
<feature type="region of interest" description="Disordered" evidence="1">
    <location>
        <begin position="1"/>
        <end position="26"/>
    </location>
</feature>
<organism evidence="2 3">
    <name type="scientific">Trifolium medium</name>
    <dbReference type="NCBI Taxonomy" id="97028"/>
    <lineage>
        <taxon>Eukaryota</taxon>
        <taxon>Viridiplantae</taxon>
        <taxon>Streptophyta</taxon>
        <taxon>Embryophyta</taxon>
        <taxon>Tracheophyta</taxon>
        <taxon>Spermatophyta</taxon>
        <taxon>Magnoliopsida</taxon>
        <taxon>eudicotyledons</taxon>
        <taxon>Gunneridae</taxon>
        <taxon>Pentapetalae</taxon>
        <taxon>rosids</taxon>
        <taxon>fabids</taxon>
        <taxon>Fabales</taxon>
        <taxon>Fabaceae</taxon>
        <taxon>Papilionoideae</taxon>
        <taxon>50 kb inversion clade</taxon>
        <taxon>NPAAA clade</taxon>
        <taxon>Hologalegina</taxon>
        <taxon>IRL clade</taxon>
        <taxon>Trifolieae</taxon>
        <taxon>Trifolium</taxon>
    </lineage>
</organism>
<sequence>SAAQRKTQPSPAHNRNTGAADGCEVETDAAADVEEVEEVTNIGIYGRNHALDTMRNHLPNSNG</sequence>
<evidence type="ECO:0000256" key="1">
    <source>
        <dbReference type="SAM" id="MobiDB-lite"/>
    </source>
</evidence>
<name>A0A392VMB7_9FABA</name>
<feature type="compositionally biased region" description="Polar residues" evidence="1">
    <location>
        <begin position="1"/>
        <end position="17"/>
    </location>
</feature>
<feature type="non-terminal residue" evidence="2">
    <location>
        <position position="1"/>
    </location>
</feature>
<evidence type="ECO:0000313" key="3">
    <source>
        <dbReference type="Proteomes" id="UP000265520"/>
    </source>
</evidence>
<comment type="caution">
    <text evidence="2">The sequence shown here is derived from an EMBL/GenBank/DDBJ whole genome shotgun (WGS) entry which is preliminary data.</text>
</comment>
<protein>
    <submittedName>
        <fullName evidence="2">Uncharacterized protein</fullName>
    </submittedName>
</protein>
<accession>A0A392VMB7</accession>
<evidence type="ECO:0000313" key="2">
    <source>
        <dbReference type="EMBL" id="MCI89544.1"/>
    </source>
</evidence>
<keyword evidence="3" id="KW-1185">Reference proteome</keyword>
<dbReference type="AlphaFoldDB" id="A0A392VMB7"/>